<dbReference type="OrthoDB" id="3020600at2759"/>
<dbReference type="KEGG" id="cput:CONPUDRAFT_70421"/>
<protein>
    <submittedName>
        <fullName evidence="1">Uncharacterized protein</fullName>
    </submittedName>
</protein>
<evidence type="ECO:0000313" key="2">
    <source>
        <dbReference type="Proteomes" id="UP000053558"/>
    </source>
</evidence>
<comment type="caution">
    <text evidence="1">The sequence shown here is derived from an EMBL/GenBank/DDBJ whole genome shotgun (WGS) entry which is preliminary data.</text>
</comment>
<dbReference type="GeneID" id="19208816"/>
<accession>A0A5M3N433</accession>
<dbReference type="Proteomes" id="UP000053558">
    <property type="component" value="Unassembled WGS sequence"/>
</dbReference>
<reference evidence="2" key="1">
    <citation type="journal article" date="2012" name="Science">
        <title>The Paleozoic origin of enzymatic lignin decomposition reconstructed from 31 fungal genomes.</title>
        <authorList>
            <person name="Floudas D."/>
            <person name="Binder M."/>
            <person name="Riley R."/>
            <person name="Barry K."/>
            <person name="Blanchette R.A."/>
            <person name="Henrissat B."/>
            <person name="Martinez A.T."/>
            <person name="Otillar R."/>
            <person name="Spatafora J.W."/>
            <person name="Yadav J.S."/>
            <person name="Aerts A."/>
            <person name="Benoit I."/>
            <person name="Boyd A."/>
            <person name="Carlson A."/>
            <person name="Copeland A."/>
            <person name="Coutinho P.M."/>
            <person name="de Vries R.P."/>
            <person name="Ferreira P."/>
            <person name="Findley K."/>
            <person name="Foster B."/>
            <person name="Gaskell J."/>
            <person name="Glotzer D."/>
            <person name="Gorecki P."/>
            <person name="Heitman J."/>
            <person name="Hesse C."/>
            <person name="Hori C."/>
            <person name="Igarashi K."/>
            <person name="Jurgens J.A."/>
            <person name="Kallen N."/>
            <person name="Kersten P."/>
            <person name="Kohler A."/>
            <person name="Kuees U."/>
            <person name="Kumar T.K.A."/>
            <person name="Kuo A."/>
            <person name="LaButti K."/>
            <person name="Larrondo L.F."/>
            <person name="Lindquist E."/>
            <person name="Ling A."/>
            <person name="Lombard V."/>
            <person name="Lucas S."/>
            <person name="Lundell T."/>
            <person name="Martin R."/>
            <person name="McLaughlin D.J."/>
            <person name="Morgenstern I."/>
            <person name="Morin E."/>
            <person name="Murat C."/>
            <person name="Nagy L.G."/>
            <person name="Nolan M."/>
            <person name="Ohm R.A."/>
            <person name="Patyshakuliyeva A."/>
            <person name="Rokas A."/>
            <person name="Ruiz-Duenas F.J."/>
            <person name="Sabat G."/>
            <person name="Salamov A."/>
            <person name="Samejima M."/>
            <person name="Schmutz J."/>
            <person name="Slot J.C."/>
            <person name="St John F."/>
            <person name="Stenlid J."/>
            <person name="Sun H."/>
            <person name="Sun S."/>
            <person name="Syed K."/>
            <person name="Tsang A."/>
            <person name="Wiebenga A."/>
            <person name="Young D."/>
            <person name="Pisabarro A."/>
            <person name="Eastwood D.C."/>
            <person name="Martin F."/>
            <person name="Cullen D."/>
            <person name="Grigoriev I.V."/>
            <person name="Hibbett D.S."/>
        </authorList>
    </citation>
    <scope>NUCLEOTIDE SEQUENCE [LARGE SCALE GENOMIC DNA]</scope>
    <source>
        <strain evidence="2">RWD-64-598 SS2</strain>
    </source>
</reference>
<name>A0A5M3N433_CONPW</name>
<organism evidence="1 2">
    <name type="scientific">Coniophora puteana (strain RWD-64-598)</name>
    <name type="common">Brown rot fungus</name>
    <dbReference type="NCBI Taxonomy" id="741705"/>
    <lineage>
        <taxon>Eukaryota</taxon>
        <taxon>Fungi</taxon>
        <taxon>Dikarya</taxon>
        <taxon>Basidiomycota</taxon>
        <taxon>Agaricomycotina</taxon>
        <taxon>Agaricomycetes</taxon>
        <taxon>Agaricomycetidae</taxon>
        <taxon>Boletales</taxon>
        <taxon>Coniophorineae</taxon>
        <taxon>Coniophoraceae</taxon>
        <taxon>Coniophora</taxon>
    </lineage>
</organism>
<evidence type="ECO:0000313" key="1">
    <source>
        <dbReference type="EMBL" id="EIW85671.1"/>
    </source>
</evidence>
<sequence>MGFSRTDIPPPLPPCNAIALSYDTTLDKRMTGQKYSRVLLRTLPTYVSIEDQASCHWFHQLSRKFEDCKDIRSAPINAICDILEDRSKFDTQHIFIDIQDTHDVHLPHRLLPVDELFYTVAKKFTDSNTAYRVKTYVFKETVGLLASASYSDADIVTFDSLQPLSHFLYITRVDIDTQRFISLGDEDLMSIAVCWPSLQILKLNSSYGWGSPDHYHPSLARRPTLTGIIRLLFACSDLRQLHISIDGTSISDAIRVFQPCVPIPEHRLRTIDLLDSTSGDARDIKQAAILLSRILKQADISAWTNDAFTTGLRDAHASWWHRVIESIQRSKGGANEESRSVFSTFQRACKAVGYNRSRR</sequence>
<gene>
    <name evidence="1" type="ORF">CONPUDRAFT_70421</name>
</gene>
<dbReference type="AlphaFoldDB" id="A0A5M3N433"/>
<keyword evidence="2" id="KW-1185">Reference proteome</keyword>
<dbReference type="RefSeq" id="XP_007764209.1">
    <property type="nucleotide sequence ID" value="XM_007766019.1"/>
</dbReference>
<proteinExistence type="predicted"/>
<dbReference type="EMBL" id="JH711574">
    <property type="protein sequence ID" value="EIW85671.1"/>
    <property type="molecule type" value="Genomic_DNA"/>
</dbReference>